<reference evidence="1" key="2">
    <citation type="journal article" date="2024" name="Plant">
        <title>Genomic evolution and insights into agronomic trait innovations of Sesamum species.</title>
        <authorList>
            <person name="Miao H."/>
            <person name="Wang L."/>
            <person name="Qu L."/>
            <person name="Liu H."/>
            <person name="Sun Y."/>
            <person name="Le M."/>
            <person name="Wang Q."/>
            <person name="Wei S."/>
            <person name="Zheng Y."/>
            <person name="Lin W."/>
            <person name="Duan Y."/>
            <person name="Cao H."/>
            <person name="Xiong S."/>
            <person name="Wang X."/>
            <person name="Wei L."/>
            <person name="Li C."/>
            <person name="Ma Q."/>
            <person name="Ju M."/>
            <person name="Zhao R."/>
            <person name="Li G."/>
            <person name="Mu C."/>
            <person name="Tian Q."/>
            <person name="Mei H."/>
            <person name="Zhang T."/>
            <person name="Gao T."/>
            <person name="Zhang H."/>
        </authorList>
    </citation>
    <scope>NUCLEOTIDE SEQUENCE</scope>
    <source>
        <strain evidence="1">KEN8</strain>
    </source>
</reference>
<evidence type="ECO:0000313" key="1">
    <source>
        <dbReference type="EMBL" id="KAL0289676.1"/>
    </source>
</evidence>
<dbReference type="PANTHER" id="PTHR11439">
    <property type="entry name" value="GAG-POL-RELATED RETROTRANSPOSON"/>
    <property type="match status" value="1"/>
</dbReference>
<dbReference type="AlphaFoldDB" id="A0AAW2J6U4"/>
<dbReference type="CDD" id="cd09272">
    <property type="entry name" value="RNase_HI_RT_Ty1"/>
    <property type="match status" value="1"/>
</dbReference>
<organism evidence="1">
    <name type="scientific">Sesamum calycinum</name>
    <dbReference type="NCBI Taxonomy" id="2727403"/>
    <lineage>
        <taxon>Eukaryota</taxon>
        <taxon>Viridiplantae</taxon>
        <taxon>Streptophyta</taxon>
        <taxon>Embryophyta</taxon>
        <taxon>Tracheophyta</taxon>
        <taxon>Spermatophyta</taxon>
        <taxon>Magnoliopsida</taxon>
        <taxon>eudicotyledons</taxon>
        <taxon>Gunneridae</taxon>
        <taxon>Pentapetalae</taxon>
        <taxon>asterids</taxon>
        <taxon>lamiids</taxon>
        <taxon>Lamiales</taxon>
        <taxon>Pedaliaceae</taxon>
        <taxon>Sesamum</taxon>
    </lineage>
</organism>
<dbReference type="PANTHER" id="PTHR11439:SF486">
    <property type="entry name" value="RLK (RECEPTOR-LIKE KINASE) PROTEIN, PUTATIVE-RELATED"/>
    <property type="match status" value="1"/>
</dbReference>
<protein>
    <submittedName>
        <fullName evidence="1">Uncharacterized protein</fullName>
    </submittedName>
</protein>
<comment type="caution">
    <text evidence="1">The sequence shown here is derived from an EMBL/GenBank/DDBJ whole genome shotgun (WGS) entry which is preliminary data.</text>
</comment>
<proteinExistence type="predicted"/>
<gene>
    <name evidence="1" type="ORF">Scaly_2695900</name>
</gene>
<accession>A0AAW2J6U4</accession>
<name>A0AAW2J6U4_9LAMI</name>
<reference evidence="1" key="1">
    <citation type="submission" date="2020-06" db="EMBL/GenBank/DDBJ databases">
        <authorList>
            <person name="Li T."/>
            <person name="Hu X."/>
            <person name="Zhang T."/>
            <person name="Song X."/>
            <person name="Zhang H."/>
            <person name="Dai N."/>
            <person name="Sheng W."/>
            <person name="Hou X."/>
            <person name="Wei L."/>
        </authorList>
    </citation>
    <scope>NUCLEOTIDE SEQUENCE</scope>
    <source>
        <strain evidence="1">KEN8</strain>
        <tissue evidence="1">Leaf</tissue>
    </source>
</reference>
<dbReference type="EMBL" id="JACGWM010001682">
    <property type="protein sequence ID" value="KAL0289676.1"/>
    <property type="molecule type" value="Genomic_DNA"/>
</dbReference>
<sequence>MNNAHPLSTPMVVRSLYVNKDPIHPPAHNDEILDPKVPYLNIISALMYLANNIRSDIAFSVNLLARYSSVPTKRHWSGVKHILRYLRGTSDMGPYFERHEDAKANNLVGYSDVGYLSDPYKAISQSGYVFMYGGTAISWRSTKQALVVTSSNHAELIALYEAGRECVWLRSLIHYVHELCGLESIEKSPTVIYEDNAMCIA</sequence>